<reference evidence="7" key="1">
    <citation type="journal article" date="2011" name="PLoS Genet.">
        <title>Genomic analysis of the necrotrophic fungal pathogens Sclerotinia sclerotiorum and Botrytis cinerea.</title>
        <authorList>
            <person name="Amselem J."/>
            <person name="Cuomo C.A."/>
            <person name="van Kan J.A."/>
            <person name="Viaud M."/>
            <person name="Benito E.P."/>
            <person name="Couloux A."/>
            <person name="Coutinho P.M."/>
            <person name="de Vries R.P."/>
            <person name="Dyer P.S."/>
            <person name="Fillinger S."/>
            <person name="Fournier E."/>
            <person name="Gout L."/>
            <person name="Hahn M."/>
            <person name="Kohn L."/>
            <person name="Lapalu N."/>
            <person name="Plummer K.M."/>
            <person name="Pradier J.M."/>
            <person name="Quevillon E."/>
            <person name="Sharon A."/>
            <person name="Simon A."/>
            <person name="ten Have A."/>
            <person name="Tudzynski B."/>
            <person name="Tudzynski P."/>
            <person name="Wincker P."/>
            <person name="Andrew M."/>
            <person name="Anthouard V."/>
            <person name="Beever R.E."/>
            <person name="Beffa R."/>
            <person name="Benoit I."/>
            <person name="Bouzid O."/>
            <person name="Brault B."/>
            <person name="Chen Z."/>
            <person name="Choquer M."/>
            <person name="Collemare J."/>
            <person name="Cotton P."/>
            <person name="Danchin E.G."/>
            <person name="Da Silva C."/>
            <person name="Gautier A."/>
            <person name="Giraud C."/>
            <person name="Giraud T."/>
            <person name="Gonzalez C."/>
            <person name="Grossetete S."/>
            <person name="Guldener U."/>
            <person name="Henrissat B."/>
            <person name="Howlett B.J."/>
            <person name="Kodira C."/>
            <person name="Kretschmer M."/>
            <person name="Lappartient A."/>
            <person name="Leroch M."/>
            <person name="Levis C."/>
            <person name="Mauceli E."/>
            <person name="Neuveglise C."/>
            <person name="Oeser B."/>
            <person name="Pearson M."/>
            <person name="Poulain J."/>
            <person name="Poussereau N."/>
            <person name="Quesneville H."/>
            <person name="Rascle C."/>
            <person name="Schumacher J."/>
            <person name="Segurens B."/>
            <person name="Sexton A."/>
            <person name="Silva E."/>
            <person name="Sirven C."/>
            <person name="Soanes D.M."/>
            <person name="Talbot N.J."/>
            <person name="Templeton M."/>
            <person name="Yandava C."/>
            <person name="Yarden O."/>
            <person name="Zeng Q."/>
            <person name="Rollins J.A."/>
            <person name="Lebrun M.H."/>
            <person name="Dickman M."/>
        </authorList>
    </citation>
    <scope>NUCLEOTIDE SEQUENCE [LARGE SCALE GENOMIC DNA]</scope>
    <source>
        <strain evidence="7">T4</strain>
    </source>
</reference>
<dbReference type="InterPro" id="IPR007568">
    <property type="entry name" value="RTA1"/>
</dbReference>
<keyword evidence="4 5" id="KW-0472">Membrane</keyword>
<dbReference type="HOGENOM" id="CLU_033465_6_2_1"/>
<dbReference type="PANTHER" id="PTHR31465:SF7">
    <property type="entry name" value="SPHINGOID LONG-CHAIN BASE TRANSPORTER RSB1"/>
    <property type="match status" value="1"/>
</dbReference>
<feature type="transmembrane region" description="Helical" evidence="5">
    <location>
        <begin position="219"/>
        <end position="237"/>
    </location>
</feature>
<evidence type="ECO:0000256" key="5">
    <source>
        <dbReference type="SAM" id="Phobius"/>
    </source>
</evidence>
<dbReference type="Proteomes" id="UP000008177">
    <property type="component" value="Unplaced contigs"/>
</dbReference>
<proteinExistence type="predicted"/>
<evidence type="ECO:0000313" key="7">
    <source>
        <dbReference type="Proteomes" id="UP000008177"/>
    </source>
</evidence>
<dbReference type="Pfam" id="PF04479">
    <property type="entry name" value="RTA1"/>
    <property type="match status" value="1"/>
</dbReference>
<feature type="transmembrane region" description="Helical" evidence="5">
    <location>
        <begin position="303"/>
        <end position="329"/>
    </location>
</feature>
<dbReference type="STRING" id="999810.G2YVT4"/>
<dbReference type="AlphaFoldDB" id="G2YVT4"/>
<evidence type="ECO:0008006" key="8">
    <source>
        <dbReference type="Google" id="ProtNLM"/>
    </source>
</evidence>
<gene>
    <name evidence="6" type="ORF">BofuT4_P152940.1</name>
</gene>
<evidence type="ECO:0000256" key="3">
    <source>
        <dbReference type="ARBA" id="ARBA00022989"/>
    </source>
</evidence>
<name>G2YVT4_BOTF4</name>
<sequence length="353" mass="39207">MLGWSKKPCDANEYKSYLTLHCKVTLFHYFTFIFSKKNSSVKFVESRSEVMSYYANCLKVSDECPVSATPFGYAPSLPANATLLAIFCVITIAQLIQGFRYQTWGFTATFILGSLCEVIGYIGRVMMASSPWSHVGLTLQNLFLTVGPLFFLNGVFLCYTNIIETYSTTLSRINPATYPLISTSVTLLPFILLTSGSLLQSTSAVGFTPSFYLSTGSNVVIAGLCFQLLSMICFGVLHADYKIQVRAYPEQLNAYAENTRASRRFMYFYIALPAAFLTVGVSVVYRMAVLGQGWGMSFMKNEVGFICLEGITVAIAGYALSVVHPGYVFRPTEYINHKSAEIITDDKLEEAWN</sequence>
<dbReference type="GO" id="GO:0005886">
    <property type="term" value="C:plasma membrane"/>
    <property type="evidence" value="ECO:0007669"/>
    <property type="project" value="TreeGrafter"/>
</dbReference>
<evidence type="ECO:0000313" key="6">
    <source>
        <dbReference type="EMBL" id="CCD55732.1"/>
    </source>
</evidence>
<feature type="transmembrane region" description="Helical" evidence="5">
    <location>
        <begin position="77"/>
        <end position="96"/>
    </location>
</feature>
<dbReference type="InParanoid" id="G2YVT4"/>
<protein>
    <recommendedName>
        <fullName evidence="8">Sphingoid long-chain base transporter RSB1</fullName>
    </recommendedName>
</protein>
<feature type="transmembrane region" description="Helical" evidence="5">
    <location>
        <begin position="103"/>
        <end position="122"/>
    </location>
</feature>
<organism evidence="6 7">
    <name type="scientific">Botryotinia fuckeliana (strain T4)</name>
    <name type="common">Noble rot fungus</name>
    <name type="synonym">Botrytis cinerea</name>
    <dbReference type="NCBI Taxonomy" id="999810"/>
    <lineage>
        <taxon>Eukaryota</taxon>
        <taxon>Fungi</taxon>
        <taxon>Dikarya</taxon>
        <taxon>Ascomycota</taxon>
        <taxon>Pezizomycotina</taxon>
        <taxon>Leotiomycetes</taxon>
        <taxon>Helotiales</taxon>
        <taxon>Sclerotiniaceae</taxon>
        <taxon>Botrytis</taxon>
    </lineage>
</organism>
<dbReference type="EMBL" id="FQ790357">
    <property type="protein sequence ID" value="CCD55732.1"/>
    <property type="molecule type" value="Genomic_DNA"/>
</dbReference>
<feature type="transmembrane region" description="Helical" evidence="5">
    <location>
        <begin position="175"/>
        <end position="199"/>
    </location>
</feature>
<feature type="transmembrane region" description="Helical" evidence="5">
    <location>
        <begin position="267"/>
        <end position="288"/>
    </location>
</feature>
<keyword evidence="3 5" id="KW-1133">Transmembrane helix</keyword>
<evidence type="ECO:0000256" key="2">
    <source>
        <dbReference type="ARBA" id="ARBA00022692"/>
    </source>
</evidence>
<feature type="transmembrane region" description="Helical" evidence="5">
    <location>
        <begin position="142"/>
        <end position="163"/>
    </location>
</feature>
<comment type="subcellular location">
    <subcellularLocation>
        <location evidence="1">Membrane</location>
        <topology evidence="1">Multi-pass membrane protein</topology>
    </subcellularLocation>
</comment>
<dbReference type="GO" id="GO:0000324">
    <property type="term" value="C:fungal-type vacuole"/>
    <property type="evidence" value="ECO:0007669"/>
    <property type="project" value="TreeGrafter"/>
</dbReference>
<accession>G2YVT4</accession>
<dbReference type="OrthoDB" id="4521223at2759"/>
<evidence type="ECO:0000256" key="1">
    <source>
        <dbReference type="ARBA" id="ARBA00004141"/>
    </source>
</evidence>
<evidence type="ECO:0000256" key="4">
    <source>
        <dbReference type="ARBA" id="ARBA00023136"/>
    </source>
</evidence>
<keyword evidence="2 5" id="KW-0812">Transmembrane</keyword>
<dbReference type="PANTHER" id="PTHR31465">
    <property type="entry name" value="PROTEIN RTA1-RELATED"/>
    <property type="match status" value="1"/>
</dbReference>